<reference evidence="10" key="1">
    <citation type="submission" date="2025-08" db="UniProtKB">
        <authorList>
            <consortium name="RefSeq"/>
        </authorList>
    </citation>
    <scope>IDENTIFICATION</scope>
</reference>
<evidence type="ECO:0000256" key="3">
    <source>
        <dbReference type="ARBA" id="ARBA00022741"/>
    </source>
</evidence>
<dbReference type="InterPro" id="IPR000608">
    <property type="entry name" value="UBC"/>
</dbReference>
<dbReference type="SUPFAM" id="SSF54495">
    <property type="entry name" value="UBC-like"/>
    <property type="match status" value="1"/>
</dbReference>
<accession>A0AAJ6U7M1</accession>
<evidence type="ECO:0000256" key="7">
    <source>
        <dbReference type="RuleBase" id="RU362109"/>
    </source>
</evidence>
<dbReference type="EC" id="2.3.2.23" evidence="1"/>
<dbReference type="GO" id="GO:0061631">
    <property type="term" value="F:ubiquitin conjugating enzyme activity"/>
    <property type="evidence" value="ECO:0007669"/>
    <property type="project" value="UniProtKB-EC"/>
</dbReference>
<dbReference type="InterPro" id="IPR023313">
    <property type="entry name" value="UBQ-conjugating_AS"/>
</dbReference>
<dbReference type="PROSITE" id="PS00183">
    <property type="entry name" value="UBC_1"/>
    <property type="match status" value="1"/>
</dbReference>
<feature type="domain" description="UBC core" evidence="8">
    <location>
        <begin position="1"/>
        <end position="143"/>
    </location>
</feature>
<dbReference type="Gene3D" id="3.10.110.10">
    <property type="entry name" value="Ubiquitin Conjugating Enzyme"/>
    <property type="match status" value="1"/>
</dbReference>
<feature type="active site" description="Glycyl thioester intermediate" evidence="6">
    <location>
        <position position="81"/>
    </location>
</feature>
<dbReference type="GO" id="GO:0005524">
    <property type="term" value="F:ATP binding"/>
    <property type="evidence" value="ECO:0007669"/>
    <property type="project" value="UniProtKB-UniRule"/>
</dbReference>
<evidence type="ECO:0000259" key="8">
    <source>
        <dbReference type="PROSITE" id="PS50127"/>
    </source>
</evidence>
<name>A0AAJ6U7M1_POPEU</name>
<keyword evidence="2" id="KW-0808">Transferase</keyword>
<organism evidence="9 10">
    <name type="scientific">Populus euphratica</name>
    <name type="common">Euphrates poplar</name>
    <dbReference type="NCBI Taxonomy" id="75702"/>
    <lineage>
        <taxon>Eukaryota</taxon>
        <taxon>Viridiplantae</taxon>
        <taxon>Streptophyta</taxon>
        <taxon>Embryophyta</taxon>
        <taxon>Tracheophyta</taxon>
        <taxon>Spermatophyta</taxon>
        <taxon>Magnoliopsida</taxon>
        <taxon>eudicotyledons</taxon>
        <taxon>Gunneridae</taxon>
        <taxon>Pentapetalae</taxon>
        <taxon>rosids</taxon>
        <taxon>fabids</taxon>
        <taxon>Malpighiales</taxon>
        <taxon>Salicaceae</taxon>
        <taxon>Saliceae</taxon>
        <taxon>Populus</taxon>
    </lineage>
</organism>
<dbReference type="KEGG" id="peu:105125350"/>
<dbReference type="GeneID" id="105125350"/>
<dbReference type="Proteomes" id="UP000694918">
    <property type="component" value="Unplaced"/>
</dbReference>
<dbReference type="PANTHER" id="PTHR24068">
    <property type="entry name" value="UBIQUITIN-CONJUGATING ENZYME E2"/>
    <property type="match status" value="1"/>
</dbReference>
<keyword evidence="4 7" id="KW-0833">Ubl conjugation pathway</keyword>
<gene>
    <name evidence="10" type="primary">LOC105125350</name>
</gene>
<dbReference type="InterPro" id="IPR016135">
    <property type="entry name" value="UBQ-conjugating_enzyme/RWD"/>
</dbReference>
<sequence>MRKELSDIARDTSSEYFSAGIATGNTYDWEATVHGPPLTPYAGGVFRLGVSFPQEYPFKPPKLTFLTKIYHPNINDKGSICVDILKNNWSAANTMTAVFNSILLLMASPNPDDPLVPGIGKQYINDRLEFEQVARIWTVKYAA</sequence>
<dbReference type="RefSeq" id="XP_011024061.1">
    <property type="nucleotide sequence ID" value="XM_011025759.1"/>
</dbReference>
<dbReference type="Pfam" id="PF00179">
    <property type="entry name" value="UQ_con"/>
    <property type="match status" value="1"/>
</dbReference>
<keyword evidence="9" id="KW-1185">Reference proteome</keyword>
<keyword evidence="5 7" id="KW-0067">ATP-binding</keyword>
<dbReference type="PROSITE" id="PS50127">
    <property type="entry name" value="UBC_2"/>
    <property type="match status" value="1"/>
</dbReference>
<protein>
    <recommendedName>
        <fullName evidence="1">E2 ubiquitin-conjugating enzyme</fullName>
        <ecNumber evidence="1">2.3.2.23</ecNumber>
    </recommendedName>
</protein>
<evidence type="ECO:0000256" key="4">
    <source>
        <dbReference type="ARBA" id="ARBA00022786"/>
    </source>
</evidence>
<comment type="similarity">
    <text evidence="7">Belongs to the ubiquitin-conjugating enzyme family.</text>
</comment>
<evidence type="ECO:0000256" key="1">
    <source>
        <dbReference type="ARBA" id="ARBA00012486"/>
    </source>
</evidence>
<evidence type="ECO:0000256" key="5">
    <source>
        <dbReference type="ARBA" id="ARBA00022840"/>
    </source>
</evidence>
<evidence type="ECO:0000256" key="2">
    <source>
        <dbReference type="ARBA" id="ARBA00022679"/>
    </source>
</evidence>
<dbReference type="SMART" id="SM00212">
    <property type="entry name" value="UBCc"/>
    <property type="match status" value="1"/>
</dbReference>
<dbReference type="FunFam" id="3.10.110.10:FF:000060">
    <property type="entry name" value="Ubiquitin conjugating enzyme (UbcB)"/>
    <property type="match status" value="1"/>
</dbReference>
<evidence type="ECO:0000313" key="9">
    <source>
        <dbReference type="Proteomes" id="UP000694918"/>
    </source>
</evidence>
<evidence type="ECO:0000256" key="6">
    <source>
        <dbReference type="PROSITE-ProRule" id="PRU10133"/>
    </source>
</evidence>
<dbReference type="AlphaFoldDB" id="A0AAJ6U7M1"/>
<proteinExistence type="inferred from homology"/>
<keyword evidence="3 7" id="KW-0547">Nucleotide-binding</keyword>
<evidence type="ECO:0000313" key="10">
    <source>
        <dbReference type="RefSeq" id="XP_011024061.1"/>
    </source>
</evidence>